<dbReference type="AlphaFoldDB" id="A0A7J6HT77"/>
<comment type="caution">
    <text evidence="2">The sequence shown here is derived from an EMBL/GenBank/DDBJ whole genome shotgun (WGS) entry which is preliminary data.</text>
</comment>
<protein>
    <recommendedName>
        <fullName evidence="1">Reverse transcriptase zinc-binding domain-containing protein</fullName>
    </recommendedName>
</protein>
<evidence type="ECO:0000313" key="3">
    <source>
        <dbReference type="Proteomes" id="UP000583929"/>
    </source>
</evidence>
<evidence type="ECO:0000259" key="1">
    <source>
        <dbReference type="Pfam" id="PF13966"/>
    </source>
</evidence>
<reference evidence="2 3" key="1">
    <citation type="journal article" date="2020" name="bioRxiv">
        <title>Sequence and annotation of 42 cannabis genomes reveals extensive copy number variation in cannabinoid synthesis and pathogen resistance genes.</title>
        <authorList>
            <person name="Mckernan K.J."/>
            <person name="Helbert Y."/>
            <person name="Kane L.T."/>
            <person name="Ebling H."/>
            <person name="Zhang L."/>
            <person name="Liu B."/>
            <person name="Eaton Z."/>
            <person name="Mclaughlin S."/>
            <person name="Kingan S."/>
            <person name="Baybayan P."/>
            <person name="Concepcion G."/>
            <person name="Jordan M."/>
            <person name="Riva A."/>
            <person name="Barbazuk W."/>
            <person name="Harkins T."/>
        </authorList>
    </citation>
    <scope>NUCLEOTIDE SEQUENCE [LARGE SCALE GENOMIC DNA]</scope>
    <source>
        <strain evidence="3">cv. Jamaican Lion 4</strain>
        <tissue evidence="2">Leaf</tissue>
    </source>
</reference>
<dbReference type="Proteomes" id="UP000583929">
    <property type="component" value="Unassembled WGS sequence"/>
</dbReference>
<accession>A0A7J6HT77</accession>
<dbReference type="EMBL" id="JAATIQ010000026">
    <property type="protein sequence ID" value="KAF4398476.1"/>
    <property type="molecule type" value="Genomic_DNA"/>
</dbReference>
<gene>
    <name evidence="2" type="ORF">G4B88_025455</name>
</gene>
<feature type="domain" description="Reverse transcriptase zinc-binding" evidence="1">
    <location>
        <begin position="38"/>
        <end position="121"/>
    </location>
</feature>
<proteinExistence type="predicted"/>
<keyword evidence="3" id="KW-1185">Reference proteome</keyword>
<dbReference type="Pfam" id="PF13966">
    <property type="entry name" value="zf-RVT"/>
    <property type="match status" value="1"/>
</dbReference>
<evidence type="ECO:0000313" key="2">
    <source>
        <dbReference type="EMBL" id="KAF4398476.1"/>
    </source>
</evidence>
<organism evidence="2 3">
    <name type="scientific">Cannabis sativa</name>
    <name type="common">Hemp</name>
    <name type="synonym">Marijuana</name>
    <dbReference type="NCBI Taxonomy" id="3483"/>
    <lineage>
        <taxon>Eukaryota</taxon>
        <taxon>Viridiplantae</taxon>
        <taxon>Streptophyta</taxon>
        <taxon>Embryophyta</taxon>
        <taxon>Tracheophyta</taxon>
        <taxon>Spermatophyta</taxon>
        <taxon>Magnoliopsida</taxon>
        <taxon>eudicotyledons</taxon>
        <taxon>Gunneridae</taxon>
        <taxon>Pentapetalae</taxon>
        <taxon>rosids</taxon>
        <taxon>fabids</taxon>
        <taxon>Rosales</taxon>
        <taxon>Cannabaceae</taxon>
        <taxon>Cannabis</taxon>
    </lineage>
</organism>
<name>A0A7J6HT77_CANSA</name>
<sequence length="201" mass="23675">MTKFILKVNETTNPSKTMDTDIFEICPPIWKDNLNGEFFIKSTYCVDQNLRFGHTRNIWKWLWNGKVYPRLAVLLWRILNEAIPIRSKFPFSLDNECLLCGVDVETCLYVFRDRSMAKALWLLEEFLIFNERIPGTSVLRVCKKPCLSFPLGELVLLVNFMGCLYSKIWNIRNSLVFRGGVVDLVKLSQRSMFLFMHYLVW</sequence>
<dbReference type="InterPro" id="IPR026960">
    <property type="entry name" value="RVT-Znf"/>
</dbReference>